<dbReference type="InterPro" id="IPR003615">
    <property type="entry name" value="HNH_nuc"/>
</dbReference>
<dbReference type="EMBL" id="QEEZ01000008">
    <property type="protein sequence ID" value="PWC01805.1"/>
    <property type="molecule type" value="Genomic_DNA"/>
</dbReference>
<organism evidence="3 4">
    <name type="scientific">Corynebacterium yudongzhengii</name>
    <dbReference type="NCBI Taxonomy" id="2080740"/>
    <lineage>
        <taxon>Bacteria</taxon>
        <taxon>Bacillati</taxon>
        <taxon>Actinomycetota</taxon>
        <taxon>Actinomycetes</taxon>
        <taxon>Mycobacteriales</taxon>
        <taxon>Corynebacteriaceae</taxon>
        <taxon>Corynebacterium</taxon>
    </lineage>
</organism>
<keyword evidence="3" id="KW-0378">Hydrolase</keyword>
<gene>
    <name evidence="3" type="ORF">DF222_05590</name>
</gene>
<dbReference type="Proteomes" id="UP000244989">
    <property type="component" value="Unassembled WGS sequence"/>
</dbReference>
<dbReference type="Pfam" id="PF01844">
    <property type="entry name" value="HNH"/>
    <property type="match status" value="1"/>
</dbReference>
<dbReference type="Gene3D" id="1.10.30.50">
    <property type="match status" value="1"/>
</dbReference>
<feature type="region of interest" description="Disordered" evidence="1">
    <location>
        <begin position="117"/>
        <end position="138"/>
    </location>
</feature>
<evidence type="ECO:0000259" key="2">
    <source>
        <dbReference type="SMART" id="SM00507"/>
    </source>
</evidence>
<keyword evidence="3" id="KW-0540">Nuclease</keyword>
<reference evidence="4" key="1">
    <citation type="submission" date="2018-04" db="EMBL/GenBank/DDBJ databases">
        <authorList>
            <person name="Liu S."/>
            <person name="Wang Z."/>
            <person name="Li J."/>
        </authorList>
    </citation>
    <scope>NUCLEOTIDE SEQUENCE [LARGE SCALE GENOMIC DNA]</scope>
    <source>
        <strain evidence="4">2189</strain>
    </source>
</reference>
<dbReference type="GO" id="GO:0008270">
    <property type="term" value="F:zinc ion binding"/>
    <property type="evidence" value="ECO:0007669"/>
    <property type="project" value="InterPro"/>
</dbReference>
<evidence type="ECO:0000313" key="4">
    <source>
        <dbReference type="Proteomes" id="UP000244989"/>
    </source>
</evidence>
<evidence type="ECO:0000313" key="3">
    <source>
        <dbReference type="EMBL" id="PWC01805.1"/>
    </source>
</evidence>
<feature type="domain" description="HNH nuclease" evidence="2">
    <location>
        <begin position="259"/>
        <end position="311"/>
    </location>
</feature>
<dbReference type="RefSeq" id="WP_108430983.1">
    <property type="nucleotide sequence ID" value="NZ_CP026947.1"/>
</dbReference>
<comment type="caution">
    <text evidence="3">The sequence shown here is derived from an EMBL/GenBank/DDBJ whole genome shotgun (WGS) entry which is preliminary data.</text>
</comment>
<dbReference type="InterPro" id="IPR002711">
    <property type="entry name" value="HNH"/>
</dbReference>
<dbReference type="OrthoDB" id="4412276at2"/>
<proteinExistence type="predicted"/>
<accession>A0A2U1T754</accession>
<dbReference type="CDD" id="cd00085">
    <property type="entry name" value="HNHc"/>
    <property type="match status" value="1"/>
</dbReference>
<dbReference type="SMART" id="SM00507">
    <property type="entry name" value="HNHc"/>
    <property type="match status" value="1"/>
</dbReference>
<name>A0A2U1T754_9CORY</name>
<protein>
    <submittedName>
        <fullName evidence="3">HNH endonuclease</fullName>
    </submittedName>
</protein>
<keyword evidence="3" id="KW-0255">Endonuclease</keyword>
<dbReference type="GO" id="GO:0004519">
    <property type="term" value="F:endonuclease activity"/>
    <property type="evidence" value="ECO:0007669"/>
    <property type="project" value="UniProtKB-KW"/>
</dbReference>
<feature type="compositionally biased region" description="Basic and acidic residues" evidence="1">
    <location>
        <begin position="129"/>
        <end position="138"/>
    </location>
</feature>
<sequence length="357" mass="40035">MTFQTLLQALSGSALDTLAGFDRRAALDAGLDPARVRAWAGLYDVYFAPTHSRQKQRQAAEKARRRGFSLDQLALIERRLKPVKSARTRAKLRLQLLDAQGDYQALARLAKRLVPGKKKPRRSQVRFSRSRDGKRTMTVTADERDLADLEHAVSREIDPSKPAAPQMLKAFLDLMRGDGTGVPRAVPRPLLLIPLPEWTKIIRGDGDETILGLTDGTTVTGAEFLQRYATEEYGLEAATFHPKEGAVNLYRTKRLANQKQRDLVRATQTVCPVPDCRCAADMCEIHHVKAWSRGGETNLDNLAVLCRYHNRMNDDDPAHPRRGRIEIIDGAPVWRSPRGYAVANEHHPYGAMQTLFT</sequence>
<dbReference type="AlphaFoldDB" id="A0A2U1T754"/>
<evidence type="ECO:0000256" key="1">
    <source>
        <dbReference type="SAM" id="MobiDB-lite"/>
    </source>
</evidence>
<dbReference type="GO" id="GO:0003676">
    <property type="term" value="F:nucleic acid binding"/>
    <property type="evidence" value="ECO:0007669"/>
    <property type="project" value="InterPro"/>
</dbReference>
<dbReference type="KEGG" id="cyz:C3B44_02505"/>
<keyword evidence="4" id="KW-1185">Reference proteome</keyword>